<sequence>MTGFLPENPGVIDVEDVAEIRRLHFVEKATVSELAKQFKLSRPTIRKHL</sequence>
<dbReference type="EMBL" id="JANIBK010000184">
    <property type="protein sequence ID" value="MCQ8130599.1"/>
    <property type="molecule type" value="Genomic_DNA"/>
</dbReference>
<dbReference type="Pfam" id="PF01022">
    <property type="entry name" value="HTH_5"/>
    <property type="match status" value="1"/>
</dbReference>
<comment type="caution">
    <text evidence="2">The sequence shown here is derived from an EMBL/GenBank/DDBJ whole genome shotgun (WGS) entry which is preliminary data.</text>
</comment>
<name>A0ABT1U9R4_9GAMM</name>
<dbReference type="InterPro" id="IPR001845">
    <property type="entry name" value="HTH_ArsR_DNA-bd_dom"/>
</dbReference>
<proteinExistence type="predicted"/>
<keyword evidence="3" id="KW-1185">Reference proteome</keyword>
<dbReference type="Gene3D" id="1.10.10.60">
    <property type="entry name" value="Homeodomain-like"/>
    <property type="match status" value="1"/>
</dbReference>
<accession>A0ABT1U9R4</accession>
<evidence type="ECO:0000313" key="3">
    <source>
        <dbReference type="Proteomes" id="UP001524586"/>
    </source>
</evidence>
<evidence type="ECO:0000313" key="2">
    <source>
        <dbReference type="EMBL" id="MCQ8130599.1"/>
    </source>
</evidence>
<dbReference type="Proteomes" id="UP001524586">
    <property type="component" value="Unassembled WGS sequence"/>
</dbReference>
<gene>
    <name evidence="2" type="ORF">NP596_19215</name>
</gene>
<feature type="domain" description="HTH arsR-type" evidence="1">
    <location>
        <begin position="28"/>
        <end position="49"/>
    </location>
</feature>
<evidence type="ECO:0000259" key="1">
    <source>
        <dbReference type="Pfam" id="PF01022"/>
    </source>
</evidence>
<protein>
    <submittedName>
        <fullName evidence="2">ArsR family transcriptional regulator</fullName>
    </submittedName>
</protein>
<organism evidence="2 3">
    <name type="scientific">Methylomonas rivi</name>
    <dbReference type="NCBI Taxonomy" id="2952226"/>
    <lineage>
        <taxon>Bacteria</taxon>
        <taxon>Pseudomonadati</taxon>
        <taxon>Pseudomonadota</taxon>
        <taxon>Gammaproteobacteria</taxon>
        <taxon>Methylococcales</taxon>
        <taxon>Methylococcaceae</taxon>
        <taxon>Methylomonas</taxon>
    </lineage>
</organism>
<feature type="non-terminal residue" evidence="2">
    <location>
        <position position="49"/>
    </location>
</feature>
<reference evidence="2 3" key="1">
    <citation type="submission" date="2022-07" db="EMBL/GenBank/DDBJ databases">
        <title>Methylomonas rivi sp. nov., Methylomonas rosea sp. nov., Methylomonas aureus sp. nov. and Methylomonas subterranea sp. nov., four novel methanotrophs isolated from a freshwater creek and the deep terrestrial subsurface.</title>
        <authorList>
            <person name="Abin C."/>
            <person name="Sankaranarayanan K."/>
            <person name="Garner C."/>
            <person name="Sindelar R."/>
            <person name="Kotary K."/>
            <person name="Garner R."/>
            <person name="Barclay S."/>
            <person name="Lawson P."/>
            <person name="Krumholz L."/>
        </authorList>
    </citation>
    <scope>NUCLEOTIDE SEQUENCE [LARGE SCALE GENOMIC DNA]</scope>
    <source>
        <strain evidence="2 3">WSC-6</strain>
    </source>
</reference>
<dbReference type="RefSeq" id="WP_256617019.1">
    <property type="nucleotide sequence ID" value="NZ_JANIBK010000184.1"/>
</dbReference>